<dbReference type="EMBL" id="CAUYUJ010018604">
    <property type="protein sequence ID" value="CAK0884911.1"/>
    <property type="molecule type" value="Genomic_DNA"/>
</dbReference>
<dbReference type="Proteomes" id="UP001189429">
    <property type="component" value="Unassembled WGS sequence"/>
</dbReference>
<proteinExistence type="predicted"/>
<evidence type="ECO:0000313" key="1">
    <source>
        <dbReference type="EMBL" id="CAK0884911.1"/>
    </source>
</evidence>
<sequence length="125" mass="14107">MEKIGISLDHFSNTVQTLRWDSKDFSQGSPASPYLEQLRNQIDELGRRIPCAGGGSIPHATQRVVWRWAEARVMQECVEVIAKCGRKKTQEAVFCMAEDFEKLRSAMRVSFKVADCSEDRGPVDS</sequence>
<reference evidence="1" key="1">
    <citation type="submission" date="2023-10" db="EMBL/GenBank/DDBJ databases">
        <authorList>
            <person name="Chen Y."/>
            <person name="Shah S."/>
            <person name="Dougan E. K."/>
            <person name="Thang M."/>
            <person name="Chan C."/>
        </authorList>
    </citation>
    <scope>NUCLEOTIDE SEQUENCE [LARGE SCALE GENOMIC DNA]</scope>
</reference>
<accession>A0ABN9WJ03</accession>
<organism evidence="1 2">
    <name type="scientific">Prorocentrum cordatum</name>
    <dbReference type="NCBI Taxonomy" id="2364126"/>
    <lineage>
        <taxon>Eukaryota</taxon>
        <taxon>Sar</taxon>
        <taxon>Alveolata</taxon>
        <taxon>Dinophyceae</taxon>
        <taxon>Prorocentrales</taxon>
        <taxon>Prorocentraceae</taxon>
        <taxon>Prorocentrum</taxon>
    </lineage>
</organism>
<evidence type="ECO:0000313" key="2">
    <source>
        <dbReference type="Proteomes" id="UP001189429"/>
    </source>
</evidence>
<comment type="caution">
    <text evidence="1">The sequence shown here is derived from an EMBL/GenBank/DDBJ whole genome shotgun (WGS) entry which is preliminary data.</text>
</comment>
<gene>
    <name evidence="1" type="ORF">PCOR1329_LOCUS66675</name>
</gene>
<protein>
    <submittedName>
        <fullName evidence="1">Uncharacterized protein</fullName>
    </submittedName>
</protein>
<name>A0ABN9WJ03_9DINO</name>
<keyword evidence="2" id="KW-1185">Reference proteome</keyword>